<evidence type="ECO:0000256" key="1">
    <source>
        <dbReference type="ARBA" id="ARBA00010790"/>
    </source>
</evidence>
<dbReference type="SUPFAM" id="SSF54373">
    <property type="entry name" value="FAD-linked reductases, C-terminal domain"/>
    <property type="match status" value="1"/>
</dbReference>
<feature type="signal peptide" evidence="4">
    <location>
        <begin position="1"/>
        <end position="18"/>
    </location>
</feature>
<evidence type="ECO:0000313" key="6">
    <source>
        <dbReference type="EMBL" id="KAG9244293.1"/>
    </source>
</evidence>
<gene>
    <name evidence="6" type="ORF">BJ878DRAFT_421710</name>
</gene>
<dbReference type="EMBL" id="MU253916">
    <property type="protein sequence ID" value="KAG9244293.1"/>
    <property type="molecule type" value="Genomic_DNA"/>
</dbReference>
<feature type="chain" id="PRO_5040488466" evidence="4">
    <location>
        <begin position="19"/>
        <end position="616"/>
    </location>
</feature>
<dbReference type="OrthoDB" id="269227at2759"/>
<dbReference type="InterPro" id="IPR012132">
    <property type="entry name" value="GMC_OxRdtase"/>
</dbReference>
<keyword evidence="7" id="KW-1185">Reference proteome</keyword>
<keyword evidence="2" id="KW-0325">Glycoprotein</keyword>
<accession>A0A9P7Z3M7</accession>
<comment type="caution">
    <text evidence="6">The sequence shown here is derived from an EMBL/GenBank/DDBJ whole genome shotgun (WGS) entry which is preliminary data.</text>
</comment>
<dbReference type="GO" id="GO:0044550">
    <property type="term" value="P:secondary metabolite biosynthetic process"/>
    <property type="evidence" value="ECO:0007669"/>
    <property type="project" value="TreeGrafter"/>
</dbReference>
<evidence type="ECO:0000313" key="7">
    <source>
        <dbReference type="Proteomes" id="UP000887226"/>
    </source>
</evidence>
<organism evidence="6 7">
    <name type="scientific">Calycina marina</name>
    <dbReference type="NCBI Taxonomy" id="1763456"/>
    <lineage>
        <taxon>Eukaryota</taxon>
        <taxon>Fungi</taxon>
        <taxon>Dikarya</taxon>
        <taxon>Ascomycota</taxon>
        <taxon>Pezizomycotina</taxon>
        <taxon>Leotiomycetes</taxon>
        <taxon>Helotiales</taxon>
        <taxon>Pezizellaceae</taxon>
        <taxon>Calycina</taxon>
    </lineage>
</organism>
<dbReference type="InterPro" id="IPR007867">
    <property type="entry name" value="GMC_OxRtase_C"/>
</dbReference>
<evidence type="ECO:0000256" key="2">
    <source>
        <dbReference type="ARBA" id="ARBA00023180"/>
    </source>
</evidence>
<protein>
    <submittedName>
        <fullName evidence="6">Oxidoreductase</fullName>
    </submittedName>
</protein>
<dbReference type="PIRSF" id="PIRSF000137">
    <property type="entry name" value="Alcohol_oxidase"/>
    <property type="match status" value="1"/>
</dbReference>
<keyword evidence="4" id="KW-0732">Signal</keyword>
<dbReference type="PANTHER" id="PTHR11552">
    <property type="entry name" value="GLUCOSE-METHANOL-CHOLINE GMC OXIDOREDUCTASE"/>
    <property type="match status" value="1"/>
</dbReference>
<dbReference type="Pfam" id="PF05199">
    <property type="entry name" value="GMC_oxred_C"/>
    <property type="match status" value="1"/>
</dbReference>
<name>A0A9P7Z3M7_9HELO</name>
<dbReference type="Gene3D" id="3.50.50.60">
    <property type="entry name" value="FAD/NAD(P)-binding domain"/>
    <property type="match status" value="1"/>
</dbReference>
<evidence type="ECO:0000256" key="4">
    <source>
        <dbReference type="SAM" id="SignalP"/>
    </source>
</evidence>
<comment type="similarity">
    <text evidence="1">Belongs to the GMC oxidoreductase family.</text>
</comment>
<dbReference type="Gene3D" id="3.30.560.10">
    <property type="entry name" value="Glucose Oxidase, domain 3"/>
    <property type="match status" value="1"/>
</dbReference>
<dbReference type="Pfam" id="PF00732">
    <property type="entry name" value="GMC_oxred_N"/>
    <property type="match status" value="1"/>
</dbReference>
<dbReference type="PROSITE" id="PS00624">
    <property type="entry name" value="GMC_OXRED_2"/>
    <property type="match status" value="1"/>
</dbReference>
<feature type="active site" description="Proton acceptor" evidence="3">
    <location>
        <position position="596"/>
    </location>
</feature>
<evidence type="ECO:0000259" key="5">
    <source>
        <dbReference type="PROSITE" id="PS00624"/>
    </source>
</evidence>
<dbReference type="InterPro" id="IPR036188">
    <property type="entry name" value="FAD/NAD-bd_sf"/>
</dbReference>
<proteinExistence type="inferred from homology"/>
<dbReference type="GO" id="GO:0016614">
    <property type="term" value="F:oxidoreductase activity, acting on CH-OH group of donors"/>
    <property type="evidence" value="ECO:0007669"/>
    <property type="project" value="InterPro"/>
</dbReference>
<dbReference type="PANTHER" id="PTHR11552:SF138">
    <property type="entry name" value="DEHYDROGENASE PKFF-RELATED"/>
    <property type="match status" value="1"/>
</dbReference>
<dbReference type="Proteomes" id="UP000887226">
    <property type="component" value="Unassembled WGS sequence"/>
</dbReference>
<dbReference type="GO" id="GO:0050660">
    <property type="term" value="F:flavin adenine dinucleotide binding"/>
    <property type="evidence" value="ECO:0007669"/>
    <property type="project" value="InterPro"/>
</dbReference>
<reference evidence="6" key="1">
    <citation type="journal article" date="2021" name="IMA Fungus">
        <title>Genomic characterization of three marine fungi, including Emericellopsis atlantica sp. nov. with signatures of a generalist lifestyle and marine biomass degradation.</title>
        <authorList>
            <person name="Hagestad O.C."/>
            <person name="Hou L."/>
            <person name="Andersen J.H."/>
            <person name="Hansen E.H."/>
            <person name="Altermark B."/>
            <person name="Li C."/>
            <person name="Kuhnert E."/>
            <person name="Cox R.J."/>
            <person name="Crous P.W."/>
            <person name="Spatafora J.W."/>
            <person name="Lail K."/>
            <person name="Amirebrahimi M."/>
            <person name="Lipzen A."/>
            <person name="Pangilinan J."/>
            <person name="Andreopoulos W."/>
            <person name="Hayes R.D."/>
            <person name="Ng V."/>
            <person name="Grigoriev I.V."/>
            <person name="Jackson S.A."/>
            <person name="Sutton T.D.S."/>
            <person name="Dobson A.D.W."/>
            <person name="Rama T."/>
        </authorList>
    </citation>
    <scope>NUCLEOTIDE SEQUENCE</scope>
    <source>
        <strain evidence="6">TRa3180A</strain>
    </source>
</reference>
<dbReference type="InterPro" id="IPR000172">
    <property type="entry name" value="GMC_OxRdtase_N"/>
</dbReference>
<feature type="active site" description="Proton donor" evidence="3">
    <location>
        <position position="552"/>
    </location>
</feature>
<sequence length="616" mass="65129">MLPTTLHLLALLASGTVAAPLTLPRGILLGSSFGVPGQAYNFDYLVVGGGNAGLTVAARLAENPALLVGVVEAGGFYELTNGNISQVPSTDIYYAGKDQDDWQPGIDWGIITTPQTGLLGAAVHYPRGKTLGGSSARNYMTYHLPTAGSLDLWADRVGDSSYSFANFLPYYMKSQKFTPPNQSKRLANATPCYDTTTLGTTGPLSVIFPNYAGAFATWVVKGLSSIGITPINGFTSGKLIGSAYALGTINYNTNTRDSSETAFLDPLLVKSSPNLIVFPNTLAKKILFDSAKKATGVSVNTQGLTYTLSVKREVILSAGAFQSPQLLMVSGIGPAATLTKYGIPVIADRPGVGQNMSDHVLFGTTFRVNVITGSALGNSAYANQAVADYKKGTGPLTNPNVDIFGWEKLPRANLSATTQASLAQFPADWPEIEYIFPGGYFGYSGNYQKNNPTDGYNYATIAAGLITTLSYGTVSIASADSAVLPIVNPNWLTHPADKESAIASFKRTRQIWNSPAMKDVVIGDEYFPGTKNVSTDAQIWTFIQKSFSTIFHAAGTCRMGTAGDANAVVDAQARVMGVSGLRVVDASSFPFLPPGHPMSTVYALAEKISADILAAL</sequence>
<evidence type="ECO:0000256" key="3">
    <source>
        <dbReference type="PIRSR" id="PIRSR000137-1"/>
    </source>
</evidence>
<feature type="domain" description="Glucose-methanol-choline oxidoreductase N-terminal" evidence="5">
    <location>
        <begin position="319"/>
        <end position="333"/>
    </location>
</feature>
<dbReference type="AlphaFoldDB" id="A0A9P7Z3M7"/>
<dbReference type="SUPFAM" id="SSF51905">
    <property type="entry name" value="FAD/NAD(P)-binding domain"/>
    <property type="match status" value="1"/>
</dbReference>